<evidence type="ECO:0000256" key="2">
    <source>
        <dbReference type="ARBA" id="ARBA00023125"/>
    </source>
</evidence>
<proteinExistence type="predicted"/>
<protein>
    <submittedName>
        <fullName evidence="5">TetR family transcriptional regulator</fullName>
    </submittedName>
</protein>
<gene>
    <name evidence="5" type="ORF">NDM98_20680</name>
</gene>
<dbReference type="InterPro" id="IPR001647">
    <property type="entry name" value="HTH_TetR"/>
</dbReference>
<dbReference type="Pfam" id="PF00440">
    <property type="entry name" value="TetR_N"/>
    <property type="match status" value="1"/>
</dbReference>
<dbReference type="Gene3D" id="1.10.357.10">
    <property type="entry name" value="Tetracycline Repressor, domain 2"/>
    <property type="match status" value="1"/>
</dbReference>
<comment type="caution">
    <text evidence="5">The sequence shown here is derived from an EMBL/GenBank/DDBJ whole genome shotgun (WGS) entry which is preliminary data.</text>
</comment>
<keyword evidence="6" id="KW-1185">Reference proteome</keyword>
<keyword evidence="2 3" id="KW-0238">DNA-binding</keyword>
<reference evidence="5" key="1">
    <citation type="submission" date="2022-06" db="EMBL/GenBank/DDBJ databases">
        <title>Alkalicoccobacillus porphyridii sp. nov., isolated from a marine red alga, Porphyridium purpureum and reclassification of Shouchella plakortidis and Shouchella gibsonii as Alkalicoccobacillus plakortidis comb. nov. and Alkalicoccobacillus gibsonii comb. nov.</title>
        <authorList>
            <person name="Kim K.H."/>
            <person name="Lee J.K."/>
            <person name="Han D.M."/>
            <person name="Baek J.H."/>
            <person name="Jeon C.O."/>
        </authorList>
    </citation>
    <scope>NUCLEOTIDE SEQUENCE</scope>
    <source>
        <strain evidence="5">DSM 19153</strain>
    </source>
</reference>
<dbReference type="PANTHER" id="PTHR43479">
    <property type="entry name" value="ACREF/ENVCD OPERON REPRESSOR-RELATED"/>
    <property type="match status" value="1"/>
</dbReference>
<organism evidence="5 6">
    <name type="scientific">Alkalicoccobacillus plakortidis</name>
    <dbReference type="NCBI Taxonomy" id="444060"/>
    <lineage>
        <taxon>Bacteria</taxon>
        <taxon>Bacillati</taxon>
        <taxon>Bacillota</taxon>
        <taxon>Bacilli</taxon>
        <taxon>Bacillales</taxon>
        <taxon>Bacillaceae</taxon>
        <taxon>Alkalicoccobacillus</taxon>
    </lineage>
</organism>
<keyword evidence="1" id="KW-0678">Repressor</keyword>
<feature type="domain" description="HTH tetR-type" evidence="4">
    <location>
        <begin position="18"/>
        <end position="78"/>
    </location>
</feature>
<evidence type="ECO:0000313" key="6">
    <source>
        <dbReference type="Proteomes" id="UP001203665"/>
    </source>
</evidence>
<dbReference type="PANTHER" id="PTHR43479:SF11">
    <property type="entry name" value="ACREF_ENVCD OPERON REPRESSOR-RELATED"/>
    <property type="match status" value="1"/>
</dbReference>
<evidence type="ECO:0000259" key="4">
    <source>
        <dbReference type="PROSITE" id="PS50977"/>
    </source>
</evidence>
<dbReference type="InterPro" id="IPR050624">
    <property type="entry name" value="HTH-type_Tx_Regulator"/>
</dbReference>
<dbReference type="InterPro" id="IPR009057">
    <property type="entry name" value="Homeodomain-like_sf"/>
</dbReference>
<dbReference type="Proteomes" id="UP001203665">
    <property type="component" value="Unassembled WGS sequence"/>
</dbReference>
<evidence type="ECO:0000256" key="3">
    <source>
        <dbReference type="PROSITE-ProRule" id="PRU00335"/>
    </source>
</evidence>
<dbReference type="PRINTS" id="PR00455">
    <property type="entry name" value="HTHTETR"/>
</dbReference>
<dbReference type="SUPFAM" id="SSF46689">
    <property type="entry name" value="Homeodomain-like"/>
    <property type="match status" value="1"/>
</dbReference>
<dbReference type="PROSITE" id="PS50977">
    <property type="entry name" value="HTH_TETR_2"/>
    <property type="match status" value="1"/>
</dbReference>
<feature type="DNA-binding region" description="H-T-H motif" evidence="3">
    <location>
        <begin position="41"/>
        <end position="60"/>
    </location>
</feature>
<dbReference type="EMBL" id="JAMQJY010000005">
    <property type="protein sequence ID" value="MCM2677622.1"/>
    <property type="molecule type" value="Genomic_DNA"/>
</dbReference>
<accession>A0ABT0XQR0</accession>
<evidence type="ECO:0000313" key="5">
    <source>
        <dbReference type="EMBL" id="MCM2677622.1"/>
    </source>
</evidence>
<sequence length="196" mass="23214">MNEDHDISNRSLRETKKRKAQTDIEEAALRLFLEKGYEQTSIKDITDEVMMSSRTFFRYFTSKEEVLTGFTQTTQKERMEQMDSNASVQQALRSIFSLLSQKYEQQRQNLLTRYHISKQTESISSLFLYKLLEPEPLICEELCSHIKGANRDRVRFLVAIHMAAFRVSVEIWLEDTENKSRLKDILFNHLDQFKDM</sequence>
<evidence type="ECO:0000256" key="1">
    <source>
        <dbReference type="ARBA" id="ARBA00022491"/>
    </source>
</evidence>
<name>A0ABT0XQR0_9BACI</name>
<dbReference type="RefSeq" id="WP_251611433.1">
    <property type="nucleotide sequence ID" value="NZ_JAMQJY010000005.1"/>
</dbReference>